<feature type="domain" description="Flagellin C-terminal" evidence="6">
    <location>
        <begin position="306"/>
        <end position="390"/>
    </location>
</feature>
<dbReference type="Gene3D" id="3.30.70.2120">
    <property type="match status" value="1"/>
</dbReference>
<dbReference type="Proteomes" id="UP000183047">
    <property type="component" value="Unassembled WGS sequence"/>
</dbReference>
<dbReference type="SUPFAM" id="SSF64518">
    <property type="entry name" value="Phase 1 flagellin"/>
    <property type="match status" value="1"/>
</dbReference>
<comment type="function">
    <text evidence="4">Flagellin is the subunit protein which polymerizes to form the filaments of bacterial flagella.</text>
</comment>
<dbReference type="InterPro" id="IPR001492">
    <property type="entry name" value="Flagellin"/>
</dbReference>
<keyword evidence="7" id="KW-0969">Cilium</keyword>
<dbReference type="GO" id="GO:0005198">
    <property type="term" value="F:structural molecule activity"/>
    <property type="evidence" value="ECO:0007669"/>
    <property type="project" value="UniProtKB-UniRule"/>
</dbReference>
<evidence type="ECO:0000259" key="6">
    <source>
        <dbReference type="Pfam" id="PF00700"/>
    </source>
</evidence>
<gene>
    <name evidence="7" type="ORF">SAMN02910451_02453</name>
</gene>
<dbReference type="GO" id="GO:0005576">
    <property type="term" value="C:extracellular region"/>
    <property type="evidence" value="ECO:0007669"/>
    <property type="project" value="UniProtKB-SubCell"/>
</dbReference>
<dbReference type="InterPro" id="IPR042187">
    <property type="entry name" value="Flagellin_C_sub2"/>
</dbReference>
<dbReference type="Pfam" id="PF00669">
    <property type="entry name" value="Flagellin_N"/>
    <property type="match status" value="1"/>
</dbReference>
<dbReference type="RefSeq" id="WP_074462912.1">
    <property type="nucleotide sequence ID" value="NZ_FMUR01000015.1"/>
</dbReference>
<protein>
    <recommendedName>
        <fullName evidence="2 4">Flagellin</fullName>
    </recommendedName>
</protein>
<dbReference type="PRINTS" id="PR00207">
    <property type="entry name" value="FLAGELLIN"/>
</dbReference>
<dbReference type="PANTHER" id="PTHR42792">
    <property type="entry name" value="FLAGELLIN"/>
    <property type="match status" value="1"/>
</dbReference>
<evidence type="ECO:0000313" key="8">
    <source>
        <dbReference type="Proteomes" id="UP000183047"/>
    </source>
</evidence>
<keyword evidence="3 4" id="KW-0975">Bacterial flagellum</keyword>
<dbReference type="Gene3D" id="6.10.10.10">
    <property type="entry name" value="Flagellar export chaperone, C-terminal domain"/>
    <property type="match status" value="1"/>
</dbReference>
<evidence type="ECO:0000313" key="7">
    <source>
        <dbReference type="EMBL" id="SCY39795.1"/>
    </source>
</evidence>
<evidence type="ECO:0000256" key="1">
    <source>
        <dbReference type="ARBA" id="ARBA00005709"/>
    </source>
</evidence>
<dbReference type="EMBL" id="FMUR01000015">
    <property type="protein sequence ID" value="SCY39795.1"/>
    <property type="molecule type" value="Genomic_DNA"/>
</dbReference>
<reference evidence="8" key="1">
    <citation type="submission" date="2016-10" db="EMBL/GenBank/DDBJ databases">
        <authorList>
            <person name="Varghese N."/>
            <person name="Submissions S."/>
        </authorList>
    </citation>
    <scope>NUCLEOTIDE SEQUENCE [LARGE SCALE GENOMIC DNA]</scope>
    <source>
        <strain evidence="8">XBD2006</strain>
    </source>
</reference>
<keyword evidence="4" id="KW-0964">Secreted</keyword>
<comment type="subcellular location">
    <subcellularLocation>
        <location evidence="4">Secreted</location>
    </subcellularLocation>
    <subcellularLocation>
        <location evidence="4">Bacterial flagellum</location>
    </subcellularLocation>
</comment>
<name>A0A1G5FKH7_9FIRM</name>
<keyword evidence="7" id="KW-0282">Flagellum</keyword>
<comment type="similarity">
    <text evidence="1 4">Belongs to the bacterial flagellin family.</text>
</comment>
<evidence type="ECO:0000259" key="5">
    <source>
        <dbReference type="Pfam" id="PF00669"/>
    </source>
</evidence>
<evidence type="ECO:0000256" key="2">
    <source>
        <dbReference type="ARBA" id="ARBA00020110"/>
    </source>
</evidence>
<dbReference type="OrthoDB" id="9796789at2"/>
<accession>A0A1G5FKH7</accession>
<keyword evidence="7" id="KW-0966">Cell projection</keyword>
<sequence length="391" mass="42567">MKVNYNMSAMIANNALQKNDKLLSESLERLSSGLKIANAKDNPSGLAMSRRMNSQIEGLGVANNSANDGISIVQVADGTLSEIHAVLQRMSQLAIQSSNGTLTENDRKTIQEEVTQLKQEIDRMANTTQFNGQNILDGSFDLKGYVTDESGKSNANIKVASYSDNFDAGNYEVRGLDIDFARLMGKAGVDKKAIFSEDADLSNIKVYKIGEDGKEEPYMTNHMIASIEEDVLTLSDGTGKSISIKMDESYKGTLNLEITGKGAMTMQVGANEGQTLDIRIPQVSLTALRISNLDMSNLTGANQAIDSLKDAIETVNAMRSRLGAYQNRLEHTVSGLDITVENMTAAYSRIMDVDMAEEMTIYSTQQVLSQAGTSMMAQANERPAQILQLLQ</sequence>
<dbReference type="Pfam" id="PF00700">
    <property type="entry name" value="Flagellin_C"/>
    <property type="match status" value="1"/>
</dbReference>
<dbReference type="InterPro" id="IPR001029">
    <property type="entry name" value="Flagellin_N"/>
</dbReference>
<dbReference type="GO" id="GO:0009288">
    <property type="term" value="C:bacterial-type flagellum"/>
    <property type="evidence" value="ECO:0007669"/>
    <property type="project" value="UniProtKB-SubCell"/>
</dbReference>
<evidence type="ECO:0000256" key="4">
    <source>
        <dbReference type="RuleBase" id="RU362073"/>
    </source>
</evidence>
<organism evidence="7 8">
    <name type="scientific">Butyrivibrio hungatei</name>
    <dbReference type="NCBI Taxonomy" id="185008"/>
    <lineage>
        <taxon>Bacteria</taxon>
        <taxon>Bacillati</taxon>
        <taxon>Bacillota</taxon>
        <taxon>Clostridia</taxon>
        <taxon>Lachnospirales</taxon>
        <taxon>Lachnospiraceae</taxon>
        <taxon>Butyrivibrio</taxon>
    </lineage>
</organism>
<evidence type="ECO:0000256" key="3">
    <source>
        <dbReference type="ARBA" id="ARBA00023143"/>
    </source>
</evidence>
<keyword evidence="8" id="KW-1185">Reference proteome</keyword>
<proteinExistence type="inferred from homology"/>
<dbReference type="PANTHER" id="PTHR42792:SF2">
    <property type="entry name" value="FLAGELLIN"/>
    <property type="match status" value="1"/>
</dbReference>
<dbReference type="Gene3D" id="1.20.1330.10">
    <property type="entry name" value="f41 fragment of flagellin, N-terminal domain"/>
    <property type="match status" value="1"/>
</dbReference>
<dbReference type="InterPro" id="IPR046358">
    <property type="entry name" value="Flagellin_C"/>
</dbReference>
<feature type="domain" description="Flagellin N-terminal" evidence="5">
    <location>
        <begin position="3"/>
        <end position="140"/>
    </location>
</feature>
<dbReference type="AlphaFoldDB" id="A0A1G5FKH7"/>